<evidence type="ECO:0000313" key="2">
    <source>
        <dbReference type="Proteomes" id="UP000467840"/>
    </source>
</evidence>
<sequence>MLIEGKKGGPVWSCVYADGRPNLSTHGRKATIKEFYGVEDVKEGHLGIESLGKKRVDGDIRLANVDIEREDECGIAWSLAQKWSCLIVAMQCASNATAIGTQGQNPALFVVVA</sequence>
<proteinExistence type="predicted"/>
<comment type="caution">
    <text evidence="1">The sequence shown here is derived from an EMBL/GenBank/DDBJ whole genome shotgun (WGS) entry which is preliminary data.</text>
</comment>
<dbReference type="Proteomes" id="UP000467840">
    <property type="component" value="Chromosome 3"/>
</dbReference>
<evidence type="ECO:0000313" key="1">
    <source>
        <dbReference type="EMBL" id="KAF2286568.1"/>
    </source>
</evidence>
<dbReference type="EMBL" id="JAAGAX010000017">
    <property type="protein sequence ID" value="KAF2286568.1"/>
    <property type="molecule type" value="Genomic_DNA"/>
</dbReference>
<reference evidence="1 2" key="1">
    <citation type="journal article" date="2020" name="Mol. Plant">
        <title>The Chromosome-Based Rubber Tree Genome Provides New Insights into Spurge Genome Evolution and Rubber Biosynthesis.</title>
        <authorList>
            <person name="Liu J."/>
            <person name="Shi C."/>
            <person name="Shi C.C."/>
            <person name="Li W."/>
            <person name="Zhang Q.J."/>
            <person name="Zhang Y."/>
            <person name="Li K."/>
            <person name="Lu H.F."/>
            <person name="Shi C."/>
            <person name="Zhu S.T."/>
            <person name="Xiao Z.Y."/>
            <person name="Nan H."/>
            <person name="Yue Y."/>
            <person name="Zhu X.G."/>
            <person name="Wu Y."/>
            <person name="Hong X.N."/>
            <person name="Fan G.Y."/>
            <person name="Tong Y."/>
            <person name="Zhang D."/>
            <person name="Mao C.L."/>
            <person name="Liu Y.L."/>
            <person name="Hao S.J."/>
            <person name="Liu W.Q."/>
            <person name="Lv M.Q."/>
            <person name="Zhang H.B."/>
            <person name="Liu Y."/>
            <person name="Hu-Tang G.R."/>
            <person name="Wang J.P."/>
            <person name="Wang J.H."/>
            <person name="Sun Y.H."/>
            <person name="Ni S.B."/>
            <person name="Chen W.B."/>
            <person name="Zhang X.C."/>
            <person name="Jiao Y.N."/>
            <person name="Eichler E.E."/>
            <person name="Li G.H."/>
            <person name="Liu X."/>
            <person name="Gao L.Z."/>
        </authorList>
    </citation>
    <scope>NUCLEOTIDE SEQUENCE [LARGE SCALE GENOMIC DNA]</scope>
    <source>
        <strain evidence="2">cv. GT1</strain>
        <tissue evidence="1">Leaf</tissue>
    </source>
</reference>
<dbReference type="AlphaFoldDB" id="A0A6A6KF93"/>
<keyword evidence="2" id="KW-1185">Reference proteome</keyword>
<organism evidence="1 2">
    <name type="scientific">Hevea brasiliensis</name>
    <name type="common">Para rubber tree</name>
    <name type="synonym">Siphonia brasiliensis</name>
    <dbReference type="NCBI Taxonomy" id="3981"/>
    <lineage>
        <taxon>Eukaryota</taxon>
        <taxon>Viridiplantae</taxon>
        <taxon>Streptophyta</taxon>
        <taxon>Embryophyta</taxon>
        <taxon>Tracheophyta</taxon>
        <taxon>Spermatophyta</taxon>
        <taxon>Magnoliopsida</taxon>
        <taxon>eudicotyledons</taxon>
        <taxon>Gunneridae</taxon>
        <taxon>Pentapetalae</taxon>
        <taxon>rosids</taxon>
        <taxon>fabids</taxon>
        <taxon>Malpighiales</taxon>
        <taxon>Euphorbiaceae</taxon>
        <taxon>Crotonoideae</taxon>
        <taxon>Micrandreae</taxon>
        <taxon>Hevea</taxon>
    </lineage>
</organism>
<gene>
    <name evidence="1" type="ORF">GH714_017713</name>
</gene>
<protein>
    <submittedName>
        <fullName evidence="1">Uncharacterized protein</fullName>
    </submittedName>
</protein>
<accession>A0A6A6KF93</accession>
<name>A0A6A6KF93_HEVBR</name>